<dbReference type="Gene3D" id="3.40.50.10860">
    <property type="entry name" value="Leucine Dehydrogenase, chain A, domain 1"/>
    <property type="match status" value="1"/>
</dbReference>
<evidence type="ECO:0000256" key="7">
    <source>
        <dbReference type="ARBA" id="ARBA00049442"/>
    </source>
</evidence>
<evidence type="ECO:0000256" key="4">
    <source>
        <dbReference type="ARBA" id="ARBA00022857"/>
    </source>
</evidence>
<dbReference type="InterPro" id="IPR011342">
    <property type="entry name" value="Shikimate_DH"/>
</dbReference>
<keyword evidence="6 8" id="KW-0057">Aromatic amino acid biosynthesis</keyword>
<dbReference type="Pfam" id="PF01488">
    <property type="entry name" value="Shikimate_DH"/>
    <property type="match status" value="1"/>
</dbReference>
<dbReference type="SUPFAM" id="SSF53223">
    <property type="entry name" value="Aminoacid dehydrogenase-like, N-terminal domain"/>
    <property type="match status" value="1"/>
</dbReference>
<keyword evidence="12" id="KW-1185">Reference proteome</keyword>
<evidence type="ECO:0000256" key="8">
    <source>
        <dbReference type="HAMAP-Rule" id="MF_00222"/>
    </source>
</evidence>
<keyword evidence="4 8" id="KW-0521">NADP</keyword>
<evidence type="ECO:0000256" key="2">
    <source>
        <dbReference type="ARBA" id="ARBA00012962"/>
    </source>
</evidence>
<protein>
    <recommendedName>
        <fullName evidence="2 8">Shikimate dehydrogenase (NADP(+))</fullName>
        <shortName evidence="8">SDH</shortName>
        <ecNumber evidence="2 8">1.1.1.25</ecNumber>
    </recommendedName>
</protein>
<comment type="subunit">
    <text evidence="8">Homodimer.</text>
</comment>
<dbReference type="Pfam" id="PF08501">
    <property type="entry name" value="Shikimate_dh_N"/>
    <property type="match status" value="1"/>
</dbReference>
<dbReference type="NCBIfam" id="NF001316">
    <property type="entry name" value="PRK00258.2-5"/>
    <property type="match status" value="1"/>
</dbReference>
<name>Q7M7P4_WOLSU</name>
<dbReference type="GO" id="GO:0009423">
    <property type="term" value="P:chorismate biosynthetic process"/>
    <property type="evidence" value="ECO:0007669"/>
    <property type="project" value="UniProtKB-UniRule"/>
</dbReference>
<feature type="binding site" evidence="8">
    <location>
        <position position="228"/>
    </location>
    <ligand>
        <name>NADP(+)</name>
        <dbReference type="ChEBI" id="CHEBI:58349"/>
    </ligand>
</feature>
<evidence type="ECO:0000256" key="5">
    <source>
        <dbReference type="ARBA" id="ARBA00023002"/>
    </source>
</evidence>
<comment type="pathway">
    <text evidence="1 8">Metabolic intermediate biosynthesis; chorismate biosynthesis; chorismate from D-erythrose 4-phosphate and phosphoenolpyruvate: step 4/7.</text>
</comment>
<evidence type="ECO:0000259" key="10">
    <source>
        <dbReference type="Pfam" id="PF08501"/>
    </source>
</evidence>
<keyword evidence="3 8" id="KW-0028">Amino-acid biosynthesis</keyword>
<sequence>MRQYAVFGDPIAHSKSPLLHNRVFLELGVPAFYGRYHLKEPSSLLERFHALGLEGANITVPFKEVAFEQCDEVRGIAQKIGSVNTMVKEGERVIGYNTDAEGFFQTLEGKLRPQNVLILGAGGTAKALAMIFDLHQIPVTILNRTPGRLKPLAEQGFKTLTHEEFAPDSYDLIINSTSAGLSDDSLPLPAPWLESLLHSGVLAYDVIYGKTTPFLRLAKAQGARFQDGREMLISQAALSSLHFTQHHFSLSTLHSLMRLALPQ</sequence>
<reference evidence="11 12" key="1">
    <citation type="journal article" date="2003" name="Proc. Natl. Acad. Sci. U.S.A.">
        <title>Complete genome sequence and analysis of Wolinella succinogenes.</title>
        <authorList>
            <person name="Baar C."/>
            <person name="Eppinger M."/>
            <person name="Raddatz G."/>
            <person name="Simon JM."/>
            <person name="Lanz C."/>
            <person name="Klimmek O."/>
            <person name="Nandakumar R."/>
            <person name="Gross R."/>
            <person name="Rosinus A."/>
            <person name="Keller H."/>
            <person name="Jagtap P."/>
            <person name="Linke B."/>
            <person name="Meyer F."/>
            <person name="Lederer H."/>
            <person name="Schuster S.C."/>
        </authorList>
    </citation>
    <scope>NUCLEOTIDE SEQUENCE [LARGE SCALE GENOMIC DNA]</scope>
    <source>
        <strain evidence="12">ATCC 29543 / DSM 1740 / CCUG 13145 / JCM 31913 / LMG 7466 / NCTC 11488 / FDC 602W</strain>
    </source>
</reference>
<evidence type="ECO:0000256" key="6">
    <source>
        <dbReference type="ARBA" id="ARBA00023141"/>
    </source>
</evidence>
<proteinExistence type="inferred from homology"/>
<dbReference type="InterPro" id="IPR036291">
    <property type="entry name" value="NAD(P)-bd_dom_sf"/>
</dbReference>
<feature type="binding site" evidence="8">
    <location>
        <begin position="143"/>
        <end position="148"/>
    </location>
    <ligand>
        <name>NADP(+)</name>
        <dbReference type="ChEBI" id="CHEBI:58349"/>
    </ligand>
</feature>
<dbReference type="AlphaFoldDB" id="Q7M7P4"/>
<dbReference type="CDD" id="cd01065">
    <property type="entry name" value="NAD_bind_Shikimate_DH"/>
    <property type="match status" value="1"/>
</dbReference>
<evidence type="ECO:0000256" key="1">
    <source>
        <dbReference type="ARBA" id="ARBA00004871"/>
    </source>
</evidence>
<dbReference type="SUPFAM" id="SSF51735">
    <property type="entry name" value="NAD(P)-binding Rossmann-fold domains"/>
    <property type="match status" value="1"/>
</dbReference>
<dbReference type="HAMAP" id="MF_00222">
    <property type="entry name" value="Shikimate_DH_AroE"/>
    <property type="match status" value="1"/>
</dbReference>
<dbReference type="PANTHER" id="PTHR21089:SF1">
    <property type="entry name" value="BIFUNCTIONAL 3-DEHYDROQUINATE DEHYDRATASE_SHIKIMATE DEHYDROGENASE, CHLOROPLASTIC"/>
    <property type="match status" value="1"/>
</dbReference>
<dbReference type="eggNOG" id="COG0169">
    <property type="taxonomic scope" value="Bacteria"/>
</dbReference>
<feature type="binding site" evidence="8">
    <location>
        <position position="84"/>
    </location>
    <ligand>
        <name>shikimate</name>
        <dbReference type="ChEBI" id="CHEBI:36208"/>
    </ligand>
</feature>
<feature type="domain" description="Quinate/shikimate 5-dehydrogenase/glutamyl-tRNA reductase" evidence="9">
    <location>
        <begin position="109"/>
        <end position="179"/>
    </location>
</feature>
<dbReference type="EMBL" id="BX571662">
    <property type="protein sequence ID" value="CAE11160.1"/>
    <property type="molecule type" value="Genomic_DNA"/>
</dbReference>
<dbReference type="GO" id="GO:0004764">
    <property type="term" value="F:shikimate 3-dehydrogenase (NADP+) activity"/>
    <property type="evidence" value="ECO:0007669"/>
    <property type="project" value="UniProtKB-UniRule"/>
</dbReference>
<comment type="similarity">
    <text evidence="8">Belongs to the shikimate dehydrogenase family.</text>
</comment>
<evidence type="ECO:0000313" key="11">
    <source>
        <dbReference type="EMBL" id="CAE11160.1"/>
    </source>
</evidence>
<accession>Q7M7P4</accession>
<feature type="binding site" evidence="8">
    <location>
        <position position="235"/>
    </location>
    <ligand>
        <name>shikimate</name>
        <dbReference type="ChEBI" id="CHEBI:36208"/>
    </ligand>
</feature>
<evidence type="ECO:0000259" key="9">
    <source>
        <dbReference type="Pfam" id="PF01488"/>
    </source>
</evidence>
<feature type="binding site" evidence="8">
    <location>
        <position position="206"/>
    </location>
    <ligand>
        <name>NADP(+)</name>
        <dbReference type="ChEBI" id="CHEBI:58349"/>
    </ligand>
</feature>
<evidence type="ECO:0000313" key="12">
    <source>
        <dbReference type="Proteomes" id="UP000000422"/>
    </source>
</evidence>
<feature type="binding site" evidence="8">
    <location>
        <position position="208"/>
    </location>
    <ligand>
        <name>shikimate</name>
        <dbReference type="ChEBI" id="CHEBI:36208"/>
    </ligand>
</feature>
<dbReference type="GO" id="GO:0019632">
    <property type="term" value="P:shikimate metabolic process"/>
    <property type="evidence" value="ECO:0007669"/>
    <property type="project" value="InterPro"/>
</dbReference>
<comment type="caution">
    <text evidence="8">Lacks conserved residue(s) required for the propagation of feature annotation.</text>
</comment>
<dbReference type="Gene3D" id="3.40.50.720">
    <property type="entry name" value="NAD(P)-binding Rossmann-like Domain"/>
    <property type="match status" value="1"/>
</dbReference>
<dbReference type="InterPro" id="IPR046346">
    <property type="entry name" value="Aminoacid_DH-like_N_sf"/>
</dbReference>
<comment type="catalytic activity">
    <reaction evidence="7 8">
        <text>shikimate + NADP(+) = 3-dehydroshikimate + NADPH + H(+)</text>
        <dbReference type="Rhea" id="RHEA:17737"/>
        <dbReference type="ChEBI" id="CHEBI:15378"/>
        <dbReference type="ChEBI" id="CHEBI:16630"/>
        <dbReference type="ChEBI" id="CHEBI:36208"/>
        <dbReference type="ChEBI" id="CHEBI:57783"/>
        <dbReference type="ChEBI" id="CHEBI:58349"/>
        <dbReference type="EC" id="1.1.1.25"/>
    </reaction>
</comment>
<dbReference type="HOGENOM" id="CLU_044063_2_0_7"/>
<organism evidence="11 12">
    <name type="scientific">Wolinella succinogenes (strain ATCC 29543 / DSM 1740 / CCUG 13145 / JCM 31913 / LMG 7466 / NCTC 11488 / FDC 602W)</name>
    <name type="common">Vibrio succinogenes</name>
    <dbReference type="NCBI Taxonomy" id="273121"/>
    <lineage>
        <taxon>Bacteria</taxon>
        <taxon>Pseudomonadati</taxon>
        <taxon>Campylobacterota</taxon>
        <taxon>Epsilonproteobacteria</taxon>
        <taxon>Campylobacterales</taxon>
        <taxon>Helicobacteraceae</taxon>
        <taxon>Wolinella</taxon>
    </lineage>
</organism>
<comment type="function">
    <text evidence="8">Involved in the biosynthesis of the chorismate, which leads to the biosynthesis of aromatic amino acids. Catalyzes the reversible NADPH linked reduction of 3-dehydroshikimate (DHSA) to yield shikimate (SA).</text>
</comment>
<dbReference type="GO" id="GO:0008652">
    <property type="term" value="P:amino acid biosynthetic process"/>
    <property type="evidence" value="ECO:0007669"/>
    <property type="project" value="UniProtKB-KW"/>
</dbReference>
<dbReference type="Proteomes" id="UP000000422">
    <property type="component" value="Chromosome"/>
</dbReference>
<dbReference type="InterPro" id="IPR013708">
    <property type="entry name" value="Shikimate_DH-bd_N"/>
</dbReference>
<gene>
    <name evidence="11" type="primary">AROE</name>
    <name evidence="8" type="synonym">aroE</name>
    <name evidence="11" type="ordered locus">WS2168</name>
</gene>
<dbReference type="InterPro" id="IPR006151">
    <property type="entry name" value="Shikm_DH/Glu-tRNA_Rdtase"/>
</dbReference>
<keyword evidence="5 8" id="KW-0560">Oxidoreductase</keyword>
<dbReference type="InterPro" id="IPR022893">
    <property type="entry name" value="Shikimate_DH_fam"/>
</dbReference>
<feature type="domain" description="Shikimate dehydrogenase substrate binding N-terminal" evidence="10">
    <location>
        <begin position="6"/>
        <end position="85"/>
    </location>
</feature>
<dbReference type="GO" id="GO:0009073">
    <property type="term" value="P:aromatic amino acid family biosynthetic process"/>
    <property type="evidence" value="ECO:0007669"/>
    <property type="project" value="UniProtKB-KW"/>
</dbReference>
<feature type="binding site" evidence="8">
    <location>
        <begin position="14"/>
        <end position="16"/>
    </location>
    <ligand>
        <name>shikimate</name>
        <dbReference type="ChEBI" id="CHEBI:36208"/>
    </ligand>
</feature>
<dbReference type="KEGG" id="wsu:WS2168"/>
<dbReference type="PANTHER" id="PTHR21089">
    <property type="entry name" value="SHIKIMATE DEHYDROGENASE"/>
    <property type="match status" value="1"/>
</dbReference>
<dbReference type="UniPathway" id="UPA00053">
    <property type="reaction ID" value="UER00087"/>
</dbReference>
<dbReference type="NCBIfam" id="TIGR00507">
    <property type="entry name" value="aroE"/>
    <property type="match status" value="1"/>
</dbReference>
<dbReference type="GO" id="GO:0050661">
    <property type="term" value="F:NADP binding"/>
    <property type="evidence" value="ECO:0007669"/>
    <property type="project" value="InterPro"/>
</dbReference>
<dbReference type="GO" id="GO:0005829">
    <property type="term" value="C:cytosol"/>
    <property type="evidence" value="ECO:0007669"/>
    <property type="project" value="TreeGrafter"/>
</dbReference>
<feature type="active site" description="Proton acceptor" evidence="8">
    <location>
        <position position="63"/>
    </location>
</feature>
<feature type="binding site" evidence="8">
    <location>
        <position position="59"/>
    </location>
    <ligand>
        <name>shikimate</name>
        <dbReference type="ChEBI" id="CHEBI:36208"/>
    </ligand>
</feature>
<dbReference type="EC" id="1.1.1.25" evidence="2 8"/>
<feature type="binding site" evidence="8">
    <location>
        <position position="99"/>
    </location>
    <ligand>
        <name>shikimate</name>
        <dbReference type="ChEBI" id="CHEBI:36208"/>
    </ligand>
</feature>
<dbReference type="STRING" id="273121.WS2168"/>
<evidence type="ECO:0000256" key="3">
    <source>
        <dbReference type="ARBA" id="ARBA00022605"/>
    </source>
</evidence>